<dbReference type="InterPro" id="IPR001789">
    <property type="entry name" value="Sig_transdc_resp-reg_receiver"/>
</dbReference>
<proteinExistence type="predicted"/>
<name>A0ABD6BNR8_9EURY</name>
<dbReference type="InterPro" id="IPR011006">
    <property type="entry name" value="CheY-like_superfamily"/>
</dbReference>
<keyword evidence="6" id="KW-1185">Reference proteome</keyword>
<feature type="modified residue" description="4-aspartylphosphate" evidence="2">
    <location>
        <position position="54"/>
    </location>
</feature>
<feature type="domain" description="Response regulatory" evidence="4">
    <location>
        <begin position="7"/>
        <end position="116"/>
    </location>
</feature>
<protein>
    <submittedName>
        <fullName evidence="5">Response regulator</fullName>
    </submittedName>
</protein>
<dbReference type="PANTHER" id="PTHR44591">
    <property type="entry name" value="STRESS RESPONSE REGULATOR PROTEIN 1"/>
    <property type="match status" value="1"/>
</dbReference>
<dbReference type="CDD" id="cd00156">
    <property type="entry name" value="REC"/>
    <property type="match status" value="1"/>
</dbReference>
<evidence type="ECO:0000256" key="1">
    <source>
        <dbReference type="ARBA" id="ARBA00022553"/>
    </source>
</evidence>
<dbReference type="Proteomes" id="UP001597139">
    <property type="component" value="Unassembled WGS sequence"/>
</dbReference>
<evidence type="ECO:0000259" key="4">
    <source>
        <dbReference type="PROSITE" id="PS50110"/>
    </source>
</evidence>
<dbReference type="AlphaFoldDB" id="A0ABD6BNR8"/>
<dbReference type="EMBL" id="JBHUCZ010000001">
    <property type="protein sequence ID" value="MFD1566254.1"/>
    <property type="molecule type" value="Genomic_DNA"/>
</dbReference>
<dbReference type="PROSITE" id="PS50110">
    <property type="entry name" value="RESPONSE_REGULATORY"/>
    <property type="match status" value="1"/>
</dbReference>
<feature type="region of interest" description="Disordered" evidence="3">
    <location>
        <begin position="138"/>
        <end position="192"/>
    </location>
</feature>
<dbReference type="Pfam" id="PF00072">
    <property type="entry name" value="Response_reg"/>
    <property type="match status" value="1"/>
</dbReference>
<feature type="compositionally biased region" description="Polar residues" evidence="3">
    <location>
        <begin position="156"/>
        <end position="167"/>
    </location>
</feature>
<accession>A0ABD6BNR8</accession>
<reference evidence="5 6" key="1">
    <citation type="journal article" date="2019" name="Int. J. Syst. Evol. Microbiol.">
        <title>The Global Catalogue of Microorganisms (GCM) 10K type strain sequencing project: providing services to taxonomists for standard genome sequencing and annotation.</title>
        <authorList>
            <consortium name="The Broad Institute Genomics Platform"/>
            <consortium name="The Broad Institute Genome Sequencing Center for Infectious Disease"/>
            <person name="Wu L."/>
            <person name="Ma J."/>
        </authorList>
    </citation>
    <scope>NUCLEOTIDE SEQUENCE [LARGE SCALE GENOMIC DNA]</scope>
    <source>
        <strain evidence="5 6">CGMCC 1.12859</strain>
    </source>
</reference>
<comment type="caution">
    <text evidence="5">The sequence shown here is derived from an EMBL/GenBank/DDBJ whole genome shotgun (WGS) entry which is preliminary data.</text>
</comment>
<dbReference type="SMART" id="SM00448">
    <property type="entry name" value="REC"/>
    <property type="match status" value="1"/>
</dbReference>
<sequence length="192" mass="21533">MDDTRPSVLVVDDEPSVAKAYSLWLDGEYQIETAHNGEEALDAVCETTDVVLLDRRMPNVSGDEALSRMREAGYDCRVAMVTAVDPNFDIVEMPFDDYLSKPVTREEVIGTIEELLDLAAYDDAVAERFAVERKRAALESRKPDSELEESEEYARLQQQSEELSTDTGMEMDHDSVKKALGDIESDEPKTAF</sequence>
<dbReference type="SUPFAM" id="SSF52172">
    <property type="entry name" value="CheY-like"/>
    <property type="match status" value="1"/>
</dbReference>
<organism evidence="5 6">
    <name type="scientific">Halolamina litorea</name>
    <dbReference type="NCBI Taxonomy" id="1515593"/>
    <lineage>
        <taxon>Archaea</taxon>
        <taxon>Methanobacteriati</taxon>
        <taxon>Methanobacteriota</taxon>
        <taxon>Stenosarchaea group</taxon>
        <taxon>Halobacteria</taxon>
        <taxon>Halobacteriales</taxon>
        <taxon>Haloferacaceae</taxon>
    </lineage>
</organism>
<dbReference type="Pfam" id="PF08663">
    <property type="entry name" value="HalX"/>
    <property type="match status" value="1"/>
</dbReference>
<gene>
    <name evidence="5" type="ORF">ACFSAU_02010</name>
</gene>
<feature type="compositionally biased region" description="Basic and acidic residues" evidence="3">
    <location>
        <begin position="170"/>
        <end position="192"/>
    </location>
</feature>
<keyword evidence="1 2" id="KW-0597">Phosphoprotein</keyword>
<dbReference type="InterPro" id="IPR013971">
    <property type="entry name" value="HalX_domain"/>
</dbReference>
<evidence type="ECO:0000256" key="2">
    <source>
        <dbReference type="PROSITE-ProRule" id="PRU00169"/>
    </source>
</evidence>
<dbReference type="PANTHER" id="PTHR44591:SF3">
    <property type="entry name" value="RESPONSE REGULATORY DOMAIN-CONTAINING PROTEIN"/>
    <property type="match status" value="1"/>
</dbReference>
<evidence type="ECO:0000313" key="5">
    <source>
        <dbReference type="EMBL" id="MFD1566254.1"/>
    </source>
</evidence>
<evidence type="ECO:0000313" key="6">
    <source>
        <dbReference type="Proteomes" id="UP001597139"/>
    </source>
</evidence>
<dbReference type="Gene3D" id="3.40.50.2300">
    <property type="match status" value="1"/>
</dbReference>
<evidence type="ECO:0000256" key="3">
    <source>
        <dbReference type="SAM" id="MobiDB-lite"/>
    </source>
</evidence>
<dbReference type="RefSeq" id="WP_267645523.1">
    <property type="nucleotide sequence ID" value="NZ_JANHGR010000001.1"/>
</dbReference>
<dbReference type="InterPro" id="IPR050595">
    <property type="entry name" value="Bact_response_regulator"/>
</dbReference>